<dbReference type="AlphaFoldDB" id="A6I493"/>
<dbReference type="RGD" id="1311745">
    <property type="gene designation" value="RGD1311745"/>
</dbReference>
<evidence type="ECO:0000256" key="1">
    <source>
        <dbReference type="SAM" id="Phobius"/>
    </source>
</evidence>
<keyword evidence="1" id="KW-1133">Transmembrane helix</keyword>
<sequence>MKMSKYRHCGLGFLVDLGNGVIFKILLFFYLQALVLQLRYRKIQKYRKWFHEINPSITAPLFGNTRHSLLLTFYYLPPMVCIYVYCFLKQN</sequence>
<feature type="transmembrane region" description="Helical" evidence="1">
    <location>
        <begin position="21"/>
        <end position="40"/>
    </location>
</feature>
<evidence type="ECO:0000313" key="3">
    <source>
        <dbReference type="Proteomes" id="UP000234681"/>
    </source>
</evidence>
<dbReference type="Proteomes" id="UP000234681">
    <property type="component" value="Chromosome 8"/>
</dbReference>
<reference evidence="2 3" key="1">
    <citation type="submission" date="2005-09" db="EMBL/GenBank/DDBJ databases">
        <authorList>
            <person name="Mural R.J."/>
            <person name="Li P.W."/>
            <person name="Adams M.D."/>
            <person name="Amanatides P.G."/>
            <person name="Baden-Tillson H."/>
            <person name="Barnstead M."/>
            <person name="Chin S.H."/>
            <person name="Dew I."/>
            <person name="Evans C.A."/>
            <person name="Ferriera S."/>
            <person name="Flanigan M."/>
            <person name="Fosler C."/>
            <person name="Glodek A."/>
            <person name="Gu Z."/>
            <person name="Holt R.A."/>
            <person name="Jennings D."/>
            <person name="Kraft C.L."/>
            <person name="Lu F."/>
            <person name="Nguyen T."/>
            <person name="Nusskern D.R."/>
            <person name="Pfannkoch C.M."/>
            <person name="Sitter C."/>
            <person name="Sutton G.G."/>
            <person name="Venter J.C."/>
            <person name="Wang Z."/>
            <person name="Woodage T."/>
            <person name="Zheng X.H."/>
            <person name="Zhong F."/>
        </authorList>
    </citation>
    <scope>NUCLEOTIDE SEQUENCE [LARGE SCALE GENOMIC DNA]</scope>
    <source>
        <strain>BN</strain>
        <strain evidence="3">Sprague-Dawley</strain>
    </source>
</reference>
<proteinExistence type="predicted"/>
<keyword evidence="1" id="KW-0472">Membrane</keyword>
<protein>
    <submittedName>
        <fullName evidence="2">Uncharacterized protein</fullName>
    </submittedName>
</protein>
<name>A6I493_RAT</name>
<gene>
    <name evidence="2 4" type="primary">RGD1311745</name>
    <name evidence="2" type="ORF">rCG_25519</name>
</gene>
<feature type="transmembrane region" description="Helical" evidence="1">
    <location>
        <begin position="69"/>
        <end position="88"/>
    </location>
</feature>
<accession>A6I493</accession>
<keyword evidence="1" id="KW-0812">Transmembrane</keyword>
<evidence type="ECO:0000313" key="4">
    <source>
        <dbReference type="RGD" id="1311745"/>
    </source>
</evidence>
<evidence type="ECO:0000313" key="2">
    <source>
        <dbReference type="EMBL" id="EDL76784.1"/>
    </source>
</evidence>
<dbReference type="EMBL" id="CH473954">
    <property type="protein sequence ID" value="EDL76784.1"/>
    <property type="molecule type" value="Genomic_DNA"/>
</dbReference>
<organism evidence="2 3">
    <name type="scientific">Rattus norvegicus</name>
    <name type="common">Rat</name>
    <dbReference type="NCBI Taxonomy" id="10116"/>
    <lineage>
        <taxon>Eukaryota</taxon>
        <taxon>Metazoa</taxon>
        <taxon>Chordata</taxon>
        <taxon>Craniata</taxon>
        <taxon>Vertebrata</taxon>
        <taxon>Euteleostomi</taxon>
        <taxon>Mammalia</taxon>
        <taxon>Eutheria</taxon>
        <taxon>Euarchontoglires</taxon>
        <taxon>Glires</taxon>
        <taxon>Rodentia</taxon>
        <taxon>Myomorpha</taxon>
        <taxon>Muroidea</taxon>
        <taxon>Muridae</taxon>
        <taxon>Murinae</taxon>
        <taxon>Rattus</taxon>
    </lineage>
</organism>